<gene>
    <name evidence="2" type="ORF">M9458_027502</name>
</gene>
<feature type="non-terminal residue" evidence="2">
    <location>
        <position position="68"/>
    </location>
</feature>
<protein>
    <recommendedName>
        <fullName evidence="1">Anaphase-promoting complex subunit 1 C-terminal domain-containing protein</fullName>
    </recommendedName>
</protein>
<dbReference type="Pfam" id="PF18122">
    <property type="entry name" value="APC1_C"/>
    <property type="match status" value="1"/>
</dbReference>
<dbReference type="Proteomes" id="UP001529510">
    <property type="component" value="Unassembled WGS sequence"/>
</dbReference>
<proteinExistence type="predicted"/>
<dbReference type="AlphaFoldDB" id="A0ABD0PYV1"/>
<comment type="caution">
    <text evidence="2">The sequence shown here is derived from an EMBL/GenBank/DDBJ whole genome shotgun (WGS) entry which is preliminary data.</text>
</comment>
<dbReference type="EMBL" id="JAMKFB020000013">
    <property type="protein sequence ID" value="KAL0178608.1"/>
    <property type="molecule type" value="Genomic_DNA"/>
</dbReference>
<reference evidence="2 3" key="1">
    <citation type="submission" date="2024-05" db="EMBL/GenBank/DDBJ databases">
        <title>Genome sequencing and assembly of Indian major carp, Cirrhinus mrigala (Hamilton, 1822).</title>
        <authorList>
            <person name="Mohindra V."/>
            <person name="Chowdhury L.M."/>
            <person name="Lal K."/>
            <person name="Jena J.K."/>
        </authorList>
    </citation>
    <scope>NUCLEOTIDE SEQUENCE [LARGE SCALE GENOMIC DNA]</scope>
    <source>
        <strain evidence="2">CM1030</strain>
        <tissue evidence="2">Blood</tissue>
    </source>
</reference>
<feature type="non-terminal residue" evidence="2">
    <location>
        <position position="1"/>
    </location>
</feature>
<accession>A0ABD0PYV1</accession>
<keyword evidence="3" id="KW-1185">Reference proteome</keyword>
<feature type="domain" description="Anaphase-promoting complex subunit 1 C-terminal" evidence="1">
    <location>
        <begin position="2"/>
        <end position="67"/>
    </location>
</feature>
<organism evidence="2 3">
    <name type="scientific">Cirrhinus mrigala</name>
    <name type="common">Mrigala</name>
    <dbReference type="NCBI Taxonomy" id="683832"/>
    <lineage>
        <taxon>Eukaryota</taxon>
        <taxon>Metazoa</taxon>
        <taxon>Chordata</taxon>
        <taxon>Craniata</taxon>
        <taxon>Vertebrata</taxon>
        <taxon>Euteleostomi</taxon>
        <taxon>Actinopterygii</taxon>
        <taxon>Neopterygii</taxon>
        <taxon>Teleostei</taxon>
        <taxon>Ostariophysi</taxon>
        <taxon>Cypriniformes</taxon>
        <taxon>Cyprinidae</taxon>
        <taxon>Labeoninae</taxon>
        <taxon>Labeonini</taxon>
        <taxon>Cirrhinus</taxon>
    </lineage>
</organism>
<evidence type="ECO:0000313" key="3">
    <source>
        <dbReference type="Proteomes" id="UP001529510"/>
    </source>
</evidence>
<sequence>AVRTLERGDLCETFSLWQMKLVLELCESRVLQQRLRDTQGQGRGLLLSSEFLPVMKSSADRALDRWLC</sequence>
<evidence type="ECO:0000313" key="2">
    <source>
        <dbReference type="EMBL" id="KAL0178608.1"/>
    </source>
</evidence>
<evidence type="ECO:0000259" key="1">
    <source>
        <dbReference type="Pfam" id="PF18122"/>
    </source>
</evidence>
<name>A0ABD0PYV1_CIRMR</name>
<dbReference type="InterPro" id="IPR041221">
    <property type="entry name" value="APC1_C"/>
</dbReference>